<keyword evidence="6 7" id="KW-0472">Membrane</keyword>
<dbReference type="Proteomes" id="UP001500782">
    <property type="component" value="Unassembled WGS sequence"/>
</dbReference>
<reference evidence="10" key="1">
    <citation type="journal article" date="2019" name="Int. J. Syst. Evol. Microbiol.">
        <title>The Global Catalogue of Microorganisms (GCM) 10K type strain sequencing project: providing services to taxonomists for standard genome sequencing and annotation.</title>
        <authorList>
            <consortium name="The Broad Institute Genomics Platform"/>
            <consortium name="The Broad Institute Genome Sequencing Center for Infectious Disease"/>
            <person name="Wu L."/>
            <person name="Ma J."/>
        </authorList>
    </citation>
    <scope>NUCLEOTIDE SEQUENCE [LARGE SCALE GENOMIC DNA]</scope>
    <source>
        <strain evidence="10">JCM 9731</strain>
    </source>
</reference>
<evidence type="ECO:0000256" key="1">
    <source>
        <dbReference type="ARBA" id="ARBA00004651"/>
    </source>
</evidence>
<feature type="transmembrane region" description="Helical" evidence="7">
    <location>
        <begin position="68"/>
        <end position="93"/>
    </location>
</feature>
<dbReference type="RefSeq" id="WP_343804107.1">
    <property type="nucleotide sequence ID" value="NZ_BAAADJ010000064.1"/>
</dbReference>
<accession>A0ABP3GP89</accession>
<dbReference type="InterPro" id="IPR000620">
    <property type="entry name" value="EamA_dom"/>
</dbReference>
<dbReference type="InterPro" id="IPR037185">
    <property type="entry name" value="EmrE-like"/>
</dbReference>
<feature type="transmembrane region" description="Helical" evidence="7">
    <location>
        <begin position="273"/>
        <end position="291"/>
    </location>
</feature>
<feature type="transmembrane region" description="Helical" evidence="7">
    <location>
        <begin position="212"/>
        <end position="235"/>
    </location>
</feature>
<protein>
    <submittedName>
        <fullName evidence="9">DMT family transporter</fullName>
    </submittedName>
</protein>
<evidence type="ECO:0000256" key="6">
    <source>
        <dbReference type="ARBA" id="ARBA00023136"/>
    </source>
</evidence>
<feature type="transmembrane region" description="Helical" evidence="7">
    <location>
        <begin position="125"/>
        <end position="144"/>
    </location>
</feature>
<dbReference type="EMBL" id="BAAADJ010000064">
    <property type="protein sequence ID" value="GAA0348140.1"/>
    <property type="molecule type" value="Genomic_DNA"/>
</dbReference>
<feature type="transmembrane region" description="Helical" evidence="7">
    <location>
        <begin position="36"/>
        <end position="56"/>
    </location>
</feature>
<evidence type="ECO:0000256" key="3">
    <source>
        <dbReference type="ARBA" id="ARBA00022475"/>
    </source>
</evidence>
<keyword evidence="10" id="KW-1185">Reference proteome</keyword>
<gene>
    <name evidence="9" type="ORF">GCM10008967_43090</name>
</gene>
<dbReference type="PANTHER" id="PTHR42920:SF5">
    <property type="entry name" value="EAMA DOMAIN-CONTAINING PROTEIN"/>
    <property type="match status" value="1"/>
</dbReference>
<sequence>MNSKNRLADVWLLLVAFIWGTTFVIVQNAIAFLPPFTFNGVRFLLAGIVMLIPVLLKFRLKKIENKKTVLFSGMIMGAFLFIGYGFQTIGLVYTTSSKAAFITGLSVVLVPLFSLLLFKQLPRLIVWISCLLSISGLYMMTMAGGEGFNLGDFFVLICAFGFALHIIVTGKFSSTLDATLLTIVQIFTVGILSMGTAFFLEDWQKALNPTYIFQPDVIFALFVTALLATALAFFIQTKVQRYTSATRVAIIFAFEPVFAALTSFIALGETLSLAAGLGSLLIFSSMILAELPSKSKPQVPVQS</sequence>
<evidence type="ECO:0000256" key="2">
    <source>
        <dbReference type="ARBA" id="ARBA00007362"/>
    </source>
</evidence>
<evidence type="ECO:0000313" key="9">
    <source>
        <dbReference type="EMBL" id="GAA0348140.1"/>
    </source>
</evidence>
<feature type="transmembrane region" description="Helical" evidence="7">
    <location>
        <begin position="247"/>
        <end position="267"/>
    </location>
</feature>
<dbReference type="InterPro" id="IPR051258">
    <property type="entry name" value="Diverse_Substrate_Transporter"/>
</dbReference>
<proteinExistence type="inferred from homology"/>
<evidence type="ECO:0000313" key="10">
    <source>
        <dbReference type="Proteomes" id="UP001500782"/>
    </source>
</evidence>
<feature type="transmembrane region" description="Helical" evidence="7">
    <location>
        <begin position="99"/>
        <end position="118"/>
    </location>
</feature>
<evidence type="ECO:0000259" key="8">
    <source>
        <dbReference type="Pfam" id="PF00892"/>
    </source>
</evidence>
<name>A0ABP3GP89_9BACI</name>
<dbReference type="Pfam" id="PF00892">
    <property type="entry name" value="EamA"/>
    <property type="match status" value="2"/>
</dbReference>
<feature type="transmembrane region" description="Helical" evidence="7">
    <location>
        <begin position="150"/>
        <end position="168"/>
    </location>
</feature>
<dbReference type="PANTHER" id="PTHR42920">
    <property type="entry name" value="OS03G0707200 PROTEIN-RELATED"/>
    <property type="match status" value="1"/>
</dbReference>
<comment type="caution">
    <text evidence="9">The sequence shown here is derived from an EMBL/GenBank/DDBJ whole genome shotgun (WGS) entry which is preliminary data.</text>
</comment>
<feature type="domain" description="EamA" evidence="8">
    <location>
        <begin position="150"/>
        <end position="288"/>
    </location>
</feature>
<feature type="domain" description="EamA" evidence="8">
    <location>
        <begin position="8"/>
        <end position="141"/>
    </location>
</feature>
<evidence type="ECO:0000256" key="5">
    <source>
        <dbReference type="ARBA" id="ARBA00022989"/>
    </source>
</evidence>
<keyword evidence="5 7" id="KW-1133">Transmembrane helix</keyword>
<evidence type="ECO:0000256" key="7">
    <source>
        <dbReference type="SAM" id="Phobius"/>
    </source>
</evidence>
<comment type="subcellular location">
    <subcellularLocation>
        <location evidence="1">Cell membrane</location>
        <topology evidence="1">Multi-pass membrane protein</topology>
    </subcellularLocation>
</comment>
<comment type="similarity">
    <text evidence="2">Belongs to the EamA transporter family.</text>
</comment>
<keyword evidence="4 7" id="KW-0812">Transmembrane</keyword>
<evidence type="ECO:0000256" key="4">
    <source>
        <dbReference type="ARBA" id="ARBA00022692"/>
    </source>
</evidence>
<dbReference type="SUPFAM" id="SSF103481">
    <property type="entry name" value="Multidrug resistance efflux transporter EmrE"/>
    <property type="match status" value="2"/>
</dbReference>
<feature type="transmembrane region" description="Helical" evidence="7">
    <location>
        <begin position="12"/>
        <end position="30"/>
    </location>
</feature>
<feature type="transmembrane region" description="Helical" evidence="7">
    <location>
        <begin position="180"/>
        <end position="200"/>
    </location>
</feature>
<keyword evidence="3" id="KW-1003">Cell membrane</keyword>
<organism evidence="9 10">
    <name type="scientific">Bacillus carboniphilus</name>
    <dbReference type="NCBI Taxonomy" id="86663"/>
    <lineage>
        <taxon>Bacteria</taxon>
        <taxon>Bacillati</taxon>
        <taxon>Bacillota</taxon>
        <taxon>Bacilli</taxon>
        <taxon>Bacillales</taxon>
        <taxon>Bacillaceae</taxon>
        <taxon>Bacillus</taxon>
    </lineage>
</organism>